<reference evidence="8 9" key="1">
    <citation type="submission" date="2023-10" db="EMBL/GenBank/DDBJ databases">
        <title>Development of a sustainable strategy for remediation of hydrocarbon-contaminated territories based on the waste exchange concept.</title>
        <authorList>
            <person name="Krivoruchko A."/>
        </authorList>
    </citation>
    <scope>NUCLEOTIDE SEQUENCE [LARGE SCALE GENOMIC DNA]</scope>
    <source>
        <strain evidence="8 9">IEGM 60</strain>
    </source>
</reference>
<dbReference type="InterPro" id="IPR036390">
    <property type="entry name" value="WH_DNA-bd_sf"/>
</dbReference>
<keyword evidence="5" id="KW-0804">Transcription</keyword>
<dbReference type="CDD" id="cd05466">
    <property type="entry name" value="PBP2_LTTR_substrate"/>
    <property type="match status" value="1"/>
</dbReference>
<dbReference type="PANTHER" id="PTHR30346:SF28">
    <property type="entry name" value="HTH-TYPE TRANSCRIPTIONAL REGULATOR CYNR"/>
    <property type="match status" value="1"/>
</dbReference>
<dbReference type="Gene3D" id="1.10.10.10">
    <property type="entry name" value="Winged helix-like DNA-binding domain superfamily/Winged helix DNA-binding domain"/>
    <property type="match status" value="1"/>
</dbReference>
<evidence type="ECO:0000256" key="2">
    <source>
        <dbReference type="ARBA" id="ARBA00023015"/>
    </source>
</evidence>
<dbReference type="PANTHER" id="PTHR30346">
    <property type="entry name" value="TRANSCRIPTIONAL DUAL REGULATOR HCAR-RELATED"/>
    <property type="match status" value="1"/>
</dbReference>
<dbReference type="Proteomes" id="UP001185737">
    <property type="component" value="Unassembled WGS sequence"/>
</dbReference>
<dbReference type="RefSeq" id="WP_095869829.1">
    <property type="nucleotide sequence ID" value="NZ_JAWLKA010000032.1"/>
</dbReference>
<dbReference type="SUPFAM" id="SSF46785">
    <property type="entry name" value="Winged helix' DNA-binding domain"/>
    <property type="match status" value="1"/>
</dbReference>
<feature type="domain" description="HTH lysR-type" evidence="7">
    <location>
        <begin position="1"/>
        <end position="58"/>
    </location>
</feature>
<dbReference type="InterPro" id="IPR000847">
    <property type="entry name" value="LysR_HTH_N"/>
</dbReference>
<evidence type="ECO:0000256" key="4">
    <source>
        <dbReference type="ARBA" id="ARBA00023159"/>
    </source>
</evidence>
<dbReference type="Pfam" id="PF00126">
    <property type="entry name" value="HTH_1"/>
    <property type="match status" value="1"/>
</dbReference>
<evidence type="ECO:0000256" key="3">
    <source>
        <dbReference type="ARBA" id="ARBA00023125"/>
    </source>
</evidence>
<comment type="similarity">
    <text evidence="1">Belongs to the LysR transcriptional regulatory family.</text>
</comment>
<dbReference type="EMBL" id="JAWLKA010000032">
    <property type="protein sequence ID" value="MDV6286059.1"/>
    <property type="molecule type" value="Genomic_DNA"/>
</dbReference>
<keyword evidence="2" id="KW-0805">Transcription regulation</keyword>
<proteinExistence type="inferred from homology"/>
<name>A0ABU4CR75_RHOJO</name>
<organism evidence="8 9">
    <name type="scientific">Rhodococcus jostii</name>
    <dbReference type="NCBI Taxonomy" id="132919"/>
    <lineage>
        <taxon>Bacteria</taxon>
        <taxon>Bacillati</taxon>
        <taxon>Actinomycetota</taxon>
        <taxon>Actinomycetes</taxon>
        <taxon>Mycobacteriales</taxon>
        <taxon>Nocardiaceae</taxon>
        <taxon>Rhodococcus</taxon>
    </lineage>
</organism>
<evidence type="ECO:0000259" key="7">
    <source>
        <dbReference type="PROSITE" id="PS50931"/>
    </source>
</evidence>
<dbReference type="PRINTS" id="PR00039">
    <property type="entry name" value="HTHLYSR"/>
</dbReference>
<dbReference type="SUPFAM" id="SSF53850">
    <property type="entry name" value="Periplasmic binding protein-like II"/>
    <property type="match status" value="1"/>
</dbReference>
<gene>
    <name evidence="8" type="ORF">R3Q59_36870</name>
</gene>
<dbReference type="InterPro" id="IPR005119">
    <property type="entry name" value="LysR_subst-bd"/>
</dbReference>
<dbReference type="PROSITE" id="PS50931">
    <property type="entry name" value="HTH_LYSR"/>
    <property type="match status" value="1"/>
</dbReference>
<dbReference type="Gene3D" id="3.40.190.290">
    <property type="match status" value="1"/>
</dbReference>
<dbReference type="InterPro" id="IPR036388">
    <property type="entry name" value="WH-like_DNA-bd_sf"/>
</dbReference>
<keyword evidence="4" id="KW-0010">Activator</keyword>
<evidence type="ECO:0000256" key="1">
    <source>
        <dbReference type="ARBA" id="ARBA00009437"/>
    </source>
</evidence>
<evidence type="ECO:0000256" key="5">
    <source>
        <dbReference type="ARBA" id="ARBA00023163"/>
    </source>
</evidence>
<dbReference type="Pfam" id="PF03466">
    <property type="entry name" value="LysR_substrate"/>
    <property type="match status" value="1"/>
</dbReference>
<evidence type="ECO:0000256" key="6">
    <source>
        <dbReference type="SAM" id="MobiDB-lite"/>
    </source>
</evidence>
<feature type="region of interest" description="Disordered" evidence="6">
    <location>
        <begin position="297"/>
        <end position="319"/>
    </location>
</feature>
<keyword evidence="3" id="KW-0238">DNA-binding</keyword>
<accession>A0ABU4CR75</accession>
<evidence type="ECO:0000313" key="9">
    <source>
        <dbReference type="Proteomes" id="UP001185737"/>
    </source>
</evidence>
<keyword evidence="9" id="KW-1185">Reference proteome</keyword>
<evidence type="ECO:0000313" key="8">
    <source>
        <dbReference type="EMBL" id="MDV6286059.1"/>
    </source>
</evidence>
<protein>
    <submittedName>
        <fullName evidence="8">LysR family transcriptional regulator</fullName>
    </submittedName>
</protein>
<sequence>MDIRSVKYFLAVADAGSITEAARILHLSQPPLSSAMTKLEAELDVRLLDRHPRGIALTDAGRYLQSAGRRLVAEEQRITSALRSMGQGLEGDLRIGAEPIGMWRVVSAAVAVFLAEHPRITLELTDANPQVLLENLATGYLDLAVVPVLAEEPLPTINDVAFSMTIIAHSSLTLVVPRSSWLATQDRVHLSDLRHERWVLPSRLPGARSLSRLLDDRFATAGGSPASVISVPTVETAASLVTAGVGVSVLSRELAEQHPGVAKVAVEEGWPDLPLGVVSRRDGVITPVAERFGDIIRNLDNHDPTSPDQTSEDPTGSIP</sequence>
<feature type="compositionally biased region" description="Polar residues" evidence="6">
    <location>
        <begin position="306"/>
        <end position="319"/>
    </location>
</feature>
<comment type="caution">
    <text evidence="8">The sequence shown here is derived from an EMBL/GenBank/DDBJ whole genome shotgun (WGS) entry which is preliminary data.</text>
</comment>